<dbReference type="CDD" id="cd20495">
    <property type="entry name" value="C58_PaToxP-like"/>
    <property type="match status" value="1"/>
</dbReference>
<dbReference type="InterPro" id="IPR040871">
    <property type="entry name" value="HopA1"/>
</dbReference>
<proteinExistence type="predicted"/>
<gene>
    <name evidence="2" type="ORF">HMPREF1563_1674</name>
</gene>
<organism evidence="2 3">
    <name type="scientific">Providencia alcalifaciens 205/92</name>
    <dbReference type="NCBI Taxonomy" id="1256988"/>
    <lineage>
        <taxon>Bacteria</taxon>
        <taxon>Pseudomonadati</taxon>
        <taxon>Pseudomonadota</taxon>
        <taxon>Gammaproteobacteria</taxon>
        <taxon>Enterobacterales</taxon>
        <taxon>Morganellaceae</taxon>
        <taxon>Providencia</taxon>
    </lineage>
</organism>
<dbReference type="InterPro" id="IPR024769">
    <property type="entry name" value="TcdA/TcdB_pore_forming"/>
</dbReference>
<comment type="caution">
    <text evidence="2">The sequence shown here is derived from an EMBL/GenBank/DDBJ whole genome shotgun (WGS) entry which is preliminary data.</text>
</comment>
<accession>A0AAV3M679</accession>
<name>A0AAV3M679_9GAMM</name>
<evidence type="ECO:0000313" key="3">
    <source>
        <dbReference type="Proteomes" id="UP000022311"/>
    </source>
</evidence>
<evidence type="ECO:0000313" key="2">
    <source>
        <dbReference type="EMBL" id="EUD11343.1"/>
    </source>
</evidence>
<dbReference type="RefSeq" id="WP_036961596.1">
    <property type="nucleotide sequence ID" value="NZ_JALD01000042.1"/>
</dbReference>
<dbReference type="Pfam" id="PF12920">
    <property type="entry name" value="TcdA_TcdB_pore"/>
    <property type="match status" value="1"/>
</dbReference>
<sequence length="2282" mass="259049">MGKDSHESLFTAAKQVYTHIKKDADLMNKVSDIKSGYKRHGEWNESLTNQKVALEEKITDIIYMNYSRTTPAGIDGLNIIEQKKFLADFKKYRSENKNIEVKVQGKNDNKFSSLTDDELLDGSAYRILPKNYRERYNSRSMLMSRLTVNVKKEYFADLAKALMQLYENDPNKKVMQAKIMGPKKLGRITDQAVIYFSEASLQSATEISQQLKALLPADAMIEHVPMGMYRVDKGFSYSETLEGQSSSHGESRAEMIAKGIVSSLISDKPLELSLTKVLRVHGYDAEQPALLSQSVKETYFDISITGSGTNSGNHFSPDIEKFKQDPIEFARNYNINTKVLNSILQIPAEGKILFNKNFGKGYQVEYVDSTDEQHQRYIIDCYLLDSKARNKESKYVEYIDIPKDHPEKDFLFTGLLRGESIVVTVLDSEHYRIYRDNRADASLLYDDVVMAVDARNYILSEKNISKANAFMHFNGDEWKLIVQPQRNRISLSAEDNIVKVQKAGDYNLSDRTQRFENARDSVHRELKMLAKKVNVKIGDIPSETVFLAESQYSETQPSELLESHSSLKTWLDIGSQLQQKLDIQIQALKKNRQILEESLIGVTDITRKKKIENAIEMNKTIISMQNRQYGELFYHLREVEYSWLWQRIKANQGMSAVVKIKEFDPNMGINSPYAYHLTINERYENLIYLHKLTRNIRFKNEFSEGIKQYKEISILDVNDTVPSQLLKKMYVTNEYTARERGALYRVIQETTYEEYISHVLTQTGKISEFFSEAGSKTNRLIPQDFYLSLVRSESGGRCYPLVRGMSVGLAREGHLGADKLIDKLYIAAAAPDSRDSLLLQDSLKRLHSNVEAVEASFSHGIMDLKKIQTLLGLKSETMMFAINSKSHSMLVGKTVSGEQSTYYFYDPNFGLFSFKNSKRLFSSLNKFFTEKKMADYYSAYEVENKPAFELVFINTDEMAKVPIGNYLSVNDLSIDEKLSDLSERGKKVEQLIFKQKEIIEDTRLKASLTILDAQQWGERVNDATLKLSAEKHFNGKWIPLFSSAEQASDNLYRIKFIHIENPDLTRWVETTDKTFIEFHQYSIEQMELFNRYYRFEENKIKAQLNEADAASVDGLNVGIAIQSIIQWVENKNRNEASERKNSPNLLLALKIHTYMNYSMMAYGIANDMAKINQIIKIGLKTGREITATEMNSFFSSMAKTANEGLAVIFSGALVGFDIYELSNAESDSERIIFGTQLAFDSMSFAAVSGGIGLGAAGYAGAATALGGASVLVAGLGIGFIGLARNFAIIGEDAKAVGRYFYALDEAYKGNGFNYIPDQKILIPKFGAIFSTLDLKHNQIQFDSQYIYRTSERSSGGGRRNYIFWAGNNPTMVKNRAQAINIRQGIGYPLAIHKLDFFDTDTLMLPVIPKSYIKYSYNLWPGCTLRHDSGFDVIRRLEQEDNFDYDFYIFPSENTITQIFHEYVDTPIEIILDEKNRALIVPQLAREWHGKIEYKIKGNGGTYKLSLNSGIRIKLTDDTKNNQNSKWIIDASQLENSTVKIQNNQFTVGDIQIDVDVDSVQGQIIVVNKHKEVQRIDLSSAQSTILSEDEKLWQGDAKDLAQHLNHYAEQHKKHGQFIVIANHQYNGKDVGRAFYDVSNQRYIFIDTLDANKQYAILSSVVGDVAYFYLPTQKQIWAVDIATGTISSEYQFENPNNRPFEILQLWKGYGHIYFSCRYTDTNEVVNFQIEQNIIKLISLDADSTLLERLAQTPTQFSAISPQAFLRNYMLSSTYKTNGEQPVQIEADLGSVVAISGVDSNQALHRYWLRVADSLLIKPNLSPSLGYGETPTNIRLHQSHWAIPPDLALMGSLFDEKGTEIFYFYSHKNKELYRQEGPGQDILNVTKPTAWFLNTPYGMQNAAFWQGNLFISNIDGVICQIDDKGNYHPSALTENWFKERANWWRELGDYYCCKTITLVGLNKGSAEKTIPAWSLNGKVIIAHELSLENNIQLLGLDADNSGALIFDPTTQKLYRQQFATENQLSSAFGQGRELLDESALPNVVDVYPDLQFSNVKMIGDGVLMFAKSGEILFVDLLQNKDNTTSSHLGSSLIIRGSDQNDKLSPVVIQSVKNIVLSAGNGQDTYTISKAVWGHYHSIIIDNNALDSLMDTLILPVSENDELVVSQHNDDLFITDMKQNTTLVFRKVFGDQKQAHQHLQLRFVDQTQDVSLEQFIQNHSLNLAIDLAETHIELNNYQHIEHDVHSSLLSEHVAGFAKKDGLVMPGMDSPFLPNVNTHNVLLSHLS</sequence>
<dbReference type="Proteomes" id="UP000022311">
    <property type="component" value="Unassembled WGS sequence"/>
</dbReference>
<dbReference type="EMBL" id="JALD01000042">
    <property type="protein sequence ID" value="EUD11343.1"/>
    <property type="molecule type" value="Genomic_DNA"/>
</dbReference>
<feature type="domain" description="TcdA/TcdB toxin pore forming" evidence="1">
    <location>
        <begin position="1018"/>
        <end position="1678"/>
    </location>
</feature>
<reference evidence="2 3" key="1">
    <citation type="submission" date="2014-01" db="EMBL/GenBank/DDBJ databases">
        <authorList>
            <person name="Durkin A.S."/>
            <person name="McCorrison J."/>
            <person name="Torralba M."/>
            <person name="Gillis M."/>
            <person name="Haft D.H."/>
            <person name="Methe B."/>
            <person name="Sutton G."/>
            <person name="Nelson K.E."/>
        </authorList>
    </citation>
    <scope>NUCLEOTIDE SEQUENCE [LARGE SCALE GENOMIC DNA]</scope>
    <source>
        <strain evidence="2 3">205/92</strain>
    </source>
</reference>
<evidence type="ECO:0000259" key="1">
    <source>
        <dbReference type="Pfam" id="PF12920"/>
    </source>
</evidence>
<protein>
    <submittedName>
        <fullName evidence="2">TcdA/TcdB pore forming domain protein</fullName>
    </submittedName>
</protein>
<dbReference type="Pfam" id="PF17914">
    <property type="entry name" value="HopA1"/>
    <property type="match status" value="1"/>
</dbReference>